<evidence type="ECO:0000256" key="5">
    <source>
        <dbReference type="ARBA" id="ARBA00023136"/>
    </source>
</evidence>
<dbReference type="GO" id="GO:0016020">
    <property type="term" value="C:membrane"/>
    <property type="evidence" value="ECO:0007669"/>
    <property type="project" value="UniProtKB-SubCell"/>
</dbReference>
<feature type="domain" description="Major facilitator superfamily (MFS) profile" evidence="7">
    <location>
        <begin position="64"/>
        <end position="512"/>
    </location>
</feature>
<feature type="transmembrane region" description="Helical" evidence="6">
    <location>
        <begin position="318"/>
        <end position="338"/>
    </location>
</feature>
<evidence type="ECO:0000256" key="6">
    <source>
        <dbReference type="SAM" id="Phobius"/>
    </source>
</evidence>
<dbReference type="InterPro" id="IPR036259">
    <property type="entry name" value="MFS_trans_sf"/>
</dbReference>
<protein>
    <recommendedName>
        <fullName evidence="7">Major facilitator superfamily (MFS) profile domain-containing protein</fullName>
    </recommendedName>
</protein>
<feature type="transmembrane region" description="Helical" evidence="6">
    <location>
        <begin position="130"/>
        <end position="147"/>
    </location>
</feature>
<evidence type="ECO:0000256" key="3">
    <source>
        <dbReference type="ARBA" id="ARBA00022692"/>
    </source>
</evidence>
<feature type="transmembrane region" description="Helical" evidence="6">
    <location>
        <begin position="188"/>
        <end position="209"/>
    </location>
</feature>
<keyword evidence="2" id="KW-0813">Transport</keyword>
<feature type="transmembrane region" description="Helical" evidence="6">
    <location>
        <begin position="153"/>
        <end position="176"/>
    </location>
</feature>
<sequence>QSAAVLIEQASDVENKTNVCLNEDKERGEACTKFIHSSLPHLKGSFTVDDAIDSCGFGKFQWIIAAVFALSLVASATEIMMLPILPLSLECEWGLTPFEQSLSSASVFIGWLVASPIWGIVCDKYGRRKGLLLASITGFVFGILTVFSPSFYVFLALRVAVGFAVAGLAQSVTLATEFLPTSSRAQSLTVLKCFWAFGAALEAGIALVILPSLGWRWLVGFSALPLALFGVCCWWLPESVRFDIAQGRMIEARATLDRIAELNGVSLPEGELIHQRKEETVELDQKTLREKDLEKEEKQPECSEGLLHPKHRRTSIQLWTLWILSGFLYYGLTVYTPILLETSFQNSTAIQEETRVKRSTQSTCKLLSTETYVDIVVTTMSEAPGYILATYIIDRIGRRATLAVGYGVYAASWIALLFPVPRFVQVSILFVIRSAIANSSQTAYIYTSEVYPTSLRAQGLGMAGGLCRFGAMAAPVVTQVFASINLIFPPIIFTIVGIGAAACSILFPIETKGRLMK</sequence>
<dbReference type="InterPro" id="IPR020846">
    <property type="entry name" value="MFS_dom"/>
</dbReference>
<evidence type="ECO:0000313" key="8">
    <source>
        <dbReference type="EMBL" id="GMT22932.1"/>
    </source>
</evidence>
<dbReference type="GO" id="GO:0022857">
    <property type="term" value="F:transmembrane transporter activity"/>
    <property type="evidence" value="ECO:0007669"/>
    <property type="project" value="InterPro"/>
</dbReference>
<feature type="non-terminal residue" evidence="8">
    <location>
        <position position="1"/>
    </location>
</feature>
<keyword evidence="3 6" id="KW-0812">Transmembrane</keyword>
<comment type="subcellular location">
    <subcellularLocation>
        <location evidence="1">Membrane</location>
        <topology evidence="1">Multi-pass membrane protein</topology>
    </subcellularLocation>
</comment>
<dbReference type="PROSITE" id="PS50850">
    <property type="entry name" value="MFS"/>
    <property type="match status" value="1"/>
</dbReference>
<reference evidence="8" key="1">
    <citation type="submission" date="2023-10" db="EMBL/GenBank/DDBJ databases">
        <title>Genome assembly of Pristionchus species.</title>
        <authorList>
            <person name="Yoshida K."/>
            <person name="Sommer R.J."/>
        </authorList>
    </citation>
    <scope>NUCLEOTIDE SEQUENCE</scope>
    <source>
        <strain evidence="8">RS5133</strain>
    </source>
</reference>
<evidence type="ECO:0000259" key="7">
    <source>
        <dbReference type="PROSITE" id="PS50850"/>
    </source>
</evidence>
<comment type="caution">
    <text evidence="8">The sequence shown here is derived from an EMBL/GenBank/DDBJ whole genome shotgun (WGS) entry which is preliminary data.</text>
</comment>
<dbReference type="EMBL" id="BTSY01000004">
    <property type="protein sequence ID" value="GMT22932.1"/>
    <property type="molecule type" value="Genomic_DNA"/>
</dbReference>
<dbReference type="SUPFAM" id="SSF103473">
    <property type="entry name" value="MFS general substrate transporter"/>
    <property type="match status" value="1"/>
</dbReference>
<feature type="transmembrane region" description="Helical" evidence="6">
    <location>
        <begin position="62"/>
        <end position="82"/>
    </location>
</feature>
<name>A0AAV5VYB6_9BILA</name>
<feature type="transmembrane region" description="Helical" evidence="6">
    <location>
        <begin position="215"/>
        <end position="236"/>
    </location>
</feature>
<evidence type="ECO:0000256" key="2">
    <source>
        <dbReference type="ARBA" id="ARBA00022448"/>
    </source>
</evidence>
<evidence type="ECO:0000256" key="4">
    <source>
        <dbReference type="ARBA" id="ARBA00022989"/>
    </source>
</evidence>
<gene>
    <name evidence="8" type="ORF">PFISCL1PPCAC_14229</name>
</gene>
<evidence type="ECO:0000313" key="9">
    <source>
        <dbReference type="Proteomes" id="UP001432322"/>
    </source>
</evidence>
<organism evidence="8 9">
    <name type="scientific">Pristionchus fissidentatus</name>
    <dbReference type="NCBI Taxonomy" id="1538716"/>
    <lineage>
        <taxon>Eukaryota</taxon>
        <taxon>Metazoa</taxon>
        <taxon>Ecdysozoa</taxon>
        <taxon>Nematoda</taxon>
        <taxon>Chromadorea</taxon>
        <taxon>Rhabditida</taxon>
        <taxon>Rhabditina</taxon>
        <taxon>Diplogasteromorpha</taxon>
        <taxon>Diplogasteroidea</taxon>
        <taxon>Neodiplogasteridae</taxon>
        <taxon>Pristionchus</taxon>
    </lineage>
</organism>
<accession>A0AAV5VYB6</accession>
<feature type="transmembrane region" description="Helical" evidence="6">
    <location>
        <begin position="400"/>
        <end position="420"/>
    </location>
</feature>
<dbReference type="Proteomes" id="UP001432322">
    <property type="component" value="Unassembled WGS sequence"/>
</dbReference>
<feature type="non-terminal residue" evidence="8">
    <location>
        <position position="517"/>
    </location>
</feature>
<dbReference type="PANTHER" id="PTHR23511">
    <property type="entry name" value="SYNAPTIC VESICLE GLYCOPROTEIN 2"/>
    <property type="match status" value="1"/>
</dbReference>
<feature type="transmembrane region" description="Helical" evidence="6">
    <location>
        <begin position="102"/>
        <end position="121"/>
    </location>
</feature>
<dbReference type="InterPro" id="IPR011701">
    <property type="entry name" value="MFS"/>
</dbReference>
<keyword evidence="9" id="KW-1185">Reference proteome</keyword>
<dbReference type="AlphaFoldDB" id="A0AAV5VYB6"/>
<feature type="transmembrane region" description="Helical" evidence="6">
    <location>
        <begin position="375"/>
        <end position="393"/>
    </location>
</feature>
<evidence type="ECO:0000256" key="1">
    <source>
        <dbReference type="ARBA" id="ARBA00004141"/>
    </source>
</evidence>
<proteinExistence type="predicted"/>
<dbReference type="Gene3D" id="1.20.1250.20">
    <property type="entry name" value="MFS general substrate transporter like domains"/>
    <property type="match status" value="1"/>
</dbReference>
<keyword evidence="5 6" id="KW-0472">Membrane</keyword>
<dbReference type="PANTHER" id="PTHR23511:SF5">
    <property type="entry name" value="MAJOR FACILITATOR-TYPE TRANSPORTER HXNZ-RELATED"/>
    <property type="match status" value="1"/>
</dbReference>
<keyword evidence="4 6" id="KW-1133">Transmembrane helix</keyword>
<feature type="transmembrane region" description="Helical" evidence="6">
    <location>
        <begin position="487"/>
        <end position="509"/>
    </location>
</feature>
<dbReference type="Pfam" id="PF07690">
    <property type="entry name" value="MFS_1"/>
    <property type="match status" value="1"/>
</dbReference>